<protein>
    <submittedName>
        <fullName evidence="2">Uncharacterized protein</fullName>
    </submittedName>
</protein>
<proteinExistence type="predicted"/>
<dbReference type="EMBL" id="JAULUE010002056">
    <property type="protein sequence ID" value="KAK5890822.1"/>
    <property type="molecule type" value="Genomic_DNA"/>
</dbReference>
<keyword evidence="3" id="KW-1185">Reference proteome</keyword>
<dbReference type="Proteomes" id="UP001335648">
    <property type="component" value="Unassembled WGS sequence"/>
</dbReference>
<organism evidence="2 3">
    <name type="scientific">Champsocephalus esox</name>
    <name type="common">pike icefish</name>
    <dbReference type="NCBI Taxonomy" id="159716"/>
    <lineage>
        <taxon>Eukaryota</taxon>
        <taxon>Metazoa</taxon>
        <taxon>Chordata</taxon>
        <taxon>Craniata</taxon>
        <taxon>Vertebrata</taxon>
        <taxon>Euteleostomi</taxon>
        <taxon>Actinopterygii</taxon>
        <taxon>Neopterygii</taxon>
        <taxon>Teleostei</taxon>
        <taxon>Neoteleostei</taxon>
        <taxon>Acanthomorphata</taxon>
        <taxon>Eupercaria</taxon>
        <taxon>Perciformes</taxon>
        <taxon>Notothenioidei</taxon>
        <taxon>Channichthyidae</taxon>
        <taxon>Champsocephalus</taxon>
    </lineage>
</organism>
<gene>
    <name evidence="2" type="ORF">CesoFtcFv8_014305</name>
</gene>
<feature type="compositionally biased region" description="Basic and acidic residues" evidence="1">
    <location>
        <begin position="44"/>
        <end position="69"/>
    </location>
</feature>
<feature type="region of interest" description="Disordered" evidence="1">
    <location>
        <begin position="44"/>
        <end position="77"/>
    </location>
</feature>
<accession>A0AAN8BSZ8</accession>
<evidence type="ECO:0000256" key="1">
    <source>
        <dbReference type="SAM" id="MobiDB-lite"/>
    </source>
</evidence>
<dbReference type="AlphaFoldDB" id="A0AAN8BSZ8"/>
<evidence type="ECO:0000313" key="3">
    <source>
        <dbReference type="Proteomes" id="UP001335648"/>
    </source>
</evidence>
<comment type="caution">
    <text evidence="2">The sequence shown here is derived from an EMBL/GenBank/DDBJ whole genome shotgun (WGS) entry which is preliminary data.</text>
</comment>
<evidence type="ECO:0000313" key="2">
    <source>
        <dbReference type="EMBL" id="KAK5890822.1"/>
    </source>
</evidence>
<sequence>MTTESRTTFWSRPPPLGTLFLWTQLGTSRGPALTDIQVVEREGGPISRWRPDPEADRVTVRRSTAEGGHRAVSSTSTAQSWTPIPMLIAIKTYAEFK</sequence>
<reference evidence="2 3" key="1">
    <citation type="journal article" date="2023" name="Mol. Biol. Evol.">
        <title>Genomics of Secondarily Temperate Adaptation in the Only Non-Antarctic Icefish.</title>
        <authorList>
            <person name="Rivera-Colon A.G."/>
            <person name="Rayamajhi N."/>
            <person name="Minhas B.F."/>
            <person name="Madrigal G."/>
            <person name="Bilyk K.T."/>
            <person name="Yoon V."/>
            <person name="Hune M."/>
            <person name="Gregory S."/>
            <person name="Cheng C.H.C."/>
            <person name="Catchen J.M."/>
        </authorList>
    </citation>
    <scope>NUCLEOTIDE SEQUENCE [LARGE SCALE GENOMIC DNA]</scope>
    <source>
        <strain evidence="2">JC2023a</strain>
    </source>
</reference>
<name>A0AAN8BSZ8_9TELE</name>